<dbReference type="EMBL" id="JAPQES010000001">
    <property type="protein sequence ID" value="MCY6369917.1"/>
    <property type="molecule type" value="Genomic_DNA"/>
</dbReference>
<dbReference type="HAMAP" id="MF_00099">
    <property type="entry name" value="CheB_chemtxs"/>
    <property type="match status" value="1"/>
</dbReference>
<dbReference type="EC" id="3.1.1.61" evidence="4"/>
<dbReference type="PANTHER" id="PTHR42872">
    <property type="entry name" value="PROTEIN-GLUTAMATE METHYLESTERASE/PROTEIN-GLUTAMINE GLUTAMINASE"/>
    <property type="match status" value="1"/>
</dbReference>
<feature type="domain" description="CheB-type methylesterase" evidence="8">
    <location>
        <begin position="165"/>
        <end position="359"/>
    </location>
</feature>
<comment type="function">
    <text evidence="4">Involved in chemotaxis. Part of a chemotaxis signal transduction system that modulates chemotaxis in response to various stimuli. Catalyzes the demethylation of specific methylglutamate residues introduced into the chemoreceptors (methyl-accepting chemotaxis proteins or MCP) by CheR. Also mediates the irreversible deamidation of specific glutamine residues to glutamic acid.</text>
</comment>
<dbReference type="InterPro" id="IPR011006">
    <property type="entry name" value="CheY-like_superfamily"/>
</dbReference>
<dbReference type="RefSeq" id="WP_268048341.1">
    <property type="nucleotide sequence ID" value="NZ_JAPQES010000001.1"/>
</dbReference>
<reference evidence="9" key="1">
    <citation type="submission" date="2022-12" db="EMBL/GenBank/DDBJ databases">
        <authorList>
            <person name="Wang J."/>
        </authorList>
    </citation>
    <scope>NUCLEOTIDE SEQUENCE</scope>
    <source>
        <strain evidence="9">HY-42-06</strain>
    </source>
</reference>
<dbReference type="PIRSF" id="PIRSF000876">
    <property type="entry name" value="RR_chemtxs_CheB"/>
    <property type="match status" value="1"/>
</dbReference>
<dbReference type="PANTHER" id="PTHR42872:SF3">
    <property type="entry name" value="PROTEIN-GLUTAMATE METHYLESTERASE_PROTEIN-GLUTAMINE GLUTAMINASE 1"/>
    <property type="match status" value="1"/>
</dbReference>
<dbReference type="PROSITE" id="PS50122">
    <property type="entry name" value="CHEB"/>
    <property type="match status" value="1"/>
</dbReference>
<comment type="subcellular location">
    <subcellularLocation>
        <location evidence="4">Cytoplasm</location>
    </subcellularLocation>
</comment>
<dbReference type="InterPro" id="IPR008248">
    <property type="entry name" value="CheB-like"/>
</dbReference>
<dbReference type="Pfam" id="PF00072">
    <property type="entry name" value="Response_reg"/>
    <property type="match status" value="1"/>
</dbReference>
<keyword evidence="9" id="KW-0489">Methyltransferase</keyword>
<keyword evidence="10" id="KW-1185">Reference proteome</keyword>
<evidence type="ECO:0000313" key="10">
    <source>
        <dbReference type="Proteomes" id="UP001079657"/>
    </source>
</evidence>
<comment type="similarity">
    <text evidence="4">Belongs to the CheB family.</text>
</comment>
<comment type="function">
    <text evidence="2">May play the central regulatory role in sporulation. It may be an element of the effector pathway responsible for the activation of sporulation genes in response to nutritional stress. Spo0A may act in concert with spo0H (a sigma factor) to control the expression of some genes that are critical to the sporulation process.</text>
</comment>
<dbReference type="NCBIfam" id="NF001965">
    <property type="entry name" value="PRK00742.1"/>
    <property type="match status" value="1"/>
</dbReference>
<comment type="PTM">
    <text evidence="4">Phosphorylated by CheA. Phosphorylation of the N-terminal regulatory domain activates the methylesterase activity.</text>
</comment>
<protein>
    <recommendedName>
        <fullName evidence="4">Protein-glutamate methylesterase/protein-glutamine glutaminase</fullName>
        <ecNumber evidence="4">3.1.1.61</ecNumber>
        <ecNumber evidence="4">3.5.1.44</ecNumber>
    </recommendedName>
</protein>
<evidence type="ECO:0000313" key="9">
    <source>
        <dbReference type="EMBL" id="MCY6369917.1"/>
    </source>
</evidence>
<proteinExistence type="inferred from homology"/>
<comment type="catalytic activity">
    <reaction evidence="4">
        <text>L-glutaminyl-[protein] + H2O = L-glutamyl-[protein] + NH4(+)</text>
        <dbReference type="Rhea" id="RHEA:16441"/>
        <dbReference type="Rhea" id="RHEA-COMP:10207"/>
        <dbReference type="Rhea" id="RHEA-COMP:10208"/>
        <dbReference type="ChEBI" id="CHEBI:15377"/>
        <dbReference type="ChEBI" id="CHEBI:28938"/>
        <dbReference type="ChEBI" id="CHEBI:29973"/>
        <dbReference type="ChEBI" id="CHEBI:30011"/>
        <dbReference type="EC" id="3.5.1.44"/>
    </reaction>
</comment>
<evidence type="ECO:0000259" key="8">
    <source>
        <dbReference type="PROSITE" id="PS50122"/>
    </source>
</evidence>
<feature type="active site" evidence="4 5">
    <location>
        <position position="177"/>
    </location>
</feature>
<dbReference type="CDD" id="cd17541">
    <property type="entry name" value="REC_CheB-like"/>
    <property type="match status" value="1"/>
</dbReference>
<dbReference type="InterPro" id="IPR000673">
    <property type="entry name" value="Sig_transdc_resp-reg_Me-estase"/>
</dbReference>
<name>A0ABT4CLJ8_9CLOT</name>
<dbReference type="EC" id="3.5.1.44" evidence="4"/>
<dbReference type="Proteomes" id="UP001079657">
    <property type="component" value="Unassembled WGS sequence"/>
</dbReference>
<comment type="domain">
    <text evidence="4">Contains a C-terminal catalytic domain, and an N-terminal region which modulates catalytic activity.</text>
</comment>
<dbReference type="Gene3D" id="3.40.50.2300">
    <property type="match status" value="1"/>
</dbReference>
<keyword evidence="4 6" id="KW-0597">Phosphoprotein</keyword>
<dbReference type="SUPFAM" id="SSF52738">
    <property type="entry name" value="Methylesterase CheB, C-terminal domain"/>
    <property type="match status" value="1"/>
</dbReference>
<feature type="active site" evidence="4 5">
    <location>
        <position position="204"/>
    </location>
</feature>
<evidence type="ECO:0000256" key="6">
    <source>
        <dbReference type="PROSITE-ProRule" id="PRU00169"/>
    </source>
</evidence>
<dbReference type="CDD" id="cd16432">
    <property type="entry name" value="CheB_Rec"/>
    <property type="match status" value="1"/>
</dbReference>
<dbReference type="SUPFAM" id="SSF52172">
    <property type="entry name" value="CheY-like"/>
    <property type="match status" value="1"/>
</dbReference>
<feature type="modified residue" description="4-aspartylphosphate" evidence="4 6">
    <location>
        <position position="56"/>
    </location>
</feature>
<gene>
    <name evidence="4 9" type="primary">cheB</name>
    <name evidence="9" type="ORF">OXH55_04670</name>
</gene>
<evidence type="ECO:0000259" key="7">
    <source>
        <dbReference type="PROSITE" id="PS50110"/>
    </source>
</evidence>
<feature type="domain" description="Response regulatory" evidence="7">
    <location>
        <begin position="5"/>
        <end position="123"/>
    </location>
</feature>
<accession>A0ABT4CLJ8</accession>
<comment type="caution">
    <text evidence="9">The sequence shown here is derived from an EMBL/GenBank/DDBJ whole genome shotgun (WGS) entry which is preliminary data.</text>
</comment>
<comment type="catalytic activity">
    <reaction evidence="3 4">
        <text>[protein]-L-glutamate 5-O-methyl ester + H2O = L-glutamyl-[protein] + methanol + H(+)</text>
        <dbReference type="Rhea" id="RHEA:23236"/>
        <dbReference type="Rhea" id="RHEA-COMP:10208"/>
        <dbReference type="Rhea" id="RHEA-COMP:10311"/>
        <dbReference type="ChEBI" id="CHEBI:15377"/>
        <dbReference type="ChEBI" id="CHEBI:15378"/>
        <dbReference type="ChEBI" id="CHEBI:17790"/>
        <dbReference type="ChEBI" id="CHEBI:29973"/>
        <dbReference type="ChEBI" id="CHEBI:82795"/>
        <dbReference type="EC" id="3.1.1.61"/>
    </reaction>
</comment>
<keyword evidence="1 4" id="KW-0378">Hydrolase</keyword>
<sequence length="359" mass="40328">MNKLNVLVVDDSILHRDLMRNIVNDTGIAKVEYTASNGMIALERMKYSKFDVILLDIVMPELDGVETLKIIRKRYPHIKVIMISEENNDTTKLTIEALSNGAIEFIKKPTIQNNNNIEKTTNNLKILLNQIFIEKNTKNTLSALYEKDKYKNTSVEQVTKYKLKNFNNPDIILIVASTGGPMALEKVLKKLDSNINKPILIVQHMPSNFTKSLAKALNKVCSLGVSEVRKEETIKPGKVLIAQGGLHMIVESRSEEKVVKTEKSSYINGVRPSADVLFKSIAREYSRKKVLAIILTGMGFDGREGIKALKEQCDCWCITQSEDSCVVYGMPKCVDEKGLSDESLDIIHIGNRINKLTQV</sequence>
<dbReference type="SMART" id="SM00448">
    <property type="entry name" value="REC"/>
    <property type="match status" value="1"/>
</dbReference>
<keyword evidence="4" id="KW-0963">Cytoplasm</keyword>
<dbReference type="InterPro" id="IPR001789">
    <property type="entry name" value="Sig_transdc_resp-reg_receiver"/>
</dbReference>
<dbReference type="GO" id="GO:0008168">
    <property type="term" value="F:methyltransferase activity"/>
    <property type="evidence" value="ECO:0007669"/>
    <property type="project" value="UniProtKB-KW"/>
</dbReference>
<dbReference type="InterPro" id="IPR035909">
    <property type="entry name" value="CheB_C"/>
</dbReference>
<evidence type="ECO:0000256" key="5">
    <source>
        <dbReference type="PROSITE-ProRule" id="PRU00050"/>
    </source>
</evidence>
<evidence type="ECO:0000256" key="4">
    <source>
        <dbReference type="HAMAP-Rule" id="MF_00099"/>
    </source>
</evidence>
<evidence type="ECO:0000256" key="2">
    <source>
        <dbReference type="ARBA" id="ARBA00024867"/>
    </source>
</evidence>
<evidence type="ECO:0000256" key="1">
    <source>
        <dbReference type="ARBA" id="ARBA00022801"/>
    </source>
</evidence>
<organism evidence="9 10">
    <name type="scientific">Clostridium ganghwense</name>
    <dbReference type="NCBI Taxonomy" id="312089"/>
    <lineage>
        <taxon>Bacteria</taxon>
        <taxon>Bacillati</taxon>
        <taxon>Bacillota</taxon>
        <taxon>Clostridia</taxon>
        <taxon>Eubacteriales</taxon>
        <taxon>Clostridiaceae</taxon>
        <taxon>Clostridium</taxon>
    </lineage>
</organism>
<evidence type="ECO:0000256" key="3">
    <source>
        <dbReference type="ARBA" id="ARBA00048267"/>
    </source>
</evidence>
<feature type="active site" evidence="4 5">
    <location>
        <position position="301"/>
    </location>
</feature>
<dbReference type="GO" id="GO:0008984">
    <property type="term" value="F:protein-glutamate methylesterase activity"/>
    <property type="evidence" value="ECO:0007669"/>
    <property type="project" value="UniProtKB-EC"/>
</dbReference>
<dbReference type="GO" id="GO:0032259">
    <property type="term" value="P:methylation"/>
    <property type="evidence" value="ECO:0007669"/>
    <property type="project" value="UniProtKB-KW"/>
</dbReference>
<dbReference type="Gene3D" id="3.40.50.180">
    <property type="entry name" value="Methylesterase CheB, C-terminal domain"/>
    <property type="match status" value="1"/>
</dbReference>
<dbReference type="PROSITE" id="PS50110">
    <property type="entry name" value="RESPONSE_REGULATORY"/>
    <property type="match status" value="1"/>
</dbReference>
<dbReference type="Pfam" id="PF01339">
    <property type="entry name" value="CheB_methylest"/>
    <property type="match status" value="1"/>
</dbReference>
<keyword evidence="9" id="KW-0808">Transferase</keyword>
<keyword evidence="4 5" id="KW-0145">Chemotaxis</keyword>